<evidence type="ECO:0000313" key="3">
    <source>
        <dbReference type="EMBL" id="ADH69636.1"/>
    </source>
</evidence>
<evidence type="ECO:0000256" key="1">
    <source>
        <dbReference type="SAM" id="MobiDB-lite"/>
    </source>
</evidence>
<reference evidence="3 4" key="1">
    <citation type="journal article" date="2010" name="Stand. Genomic Sci.">
        <title>Complete genome sequence of Nocardiopsis dassonvillei type strain (IMRU 509).</title>
        <authorList>
            <person name="Sun H."/>
            <person name="Lapidus A."/>
            <person name="Nolan M."/>
            <person name="Lucas S."/>
            <person name="Del Rio T.G."/>
            <person name="Tice H."/>
            <person name="Cheng J.F."/>
            <person name="Tapia R."/>
            <person name="Han C."/>
            <person name="Goodwin L."/>
            <person name="Pitluck S."/>
            <person name="Pagani I."/>
            <person name="Ivanova N."/>
            <person name="Mavromatis K."/>
            <person name="Mikhailova N."/>
            <person name="Pati A."/>
            <person name="Chen A."/>
            <person name="Palaniappan K."/>
            <person name="Land M."/>
            <person name="Hauser L."/>
            <person name="Chang Y.J."/>
            <person name="Jeffries C.D."/>
            <person name="Djao O.D."/>
            <person name="Rohde M."/>
            <person name="Sikorski J."/>
            <person name="Goker M."/>
            <person name="Woyke T."/>
            <person name="Bristow J."/>
            <person name="Eisen J.A."/>
            <person name="Markowitz V."/>
            <person name="Hugenholtz P."/>
            <person name="Kyrpides N.C."/>
            <person name="Klenk H.P."/>
        </authorList>
    </citation>
    <scope>NUCLEOTIDE SEQUENCE [LARGE SCALE GENOMIC DNA]</scope>
    <source>
        <strain evidence="4">ATCC 23218 / DSM 43111 / CIP 107115 / JCM 7437 / KCTC 9190 / NBRC 14626 / NCTC 10488 / NRRL B-5397 / IMRU 509</strain>
    </source>
</reference>
<dbReference type="KEGG" id="nda:Ndas_4247"/>
<keyword evidence="4" id="KW-1185">Reference proteome</keyword>
<dbReference type="STRING" id="446468.Ndas_4247"/>
<dbReference type="HOGENOM" id="CLU_1702417_0_0_11"/>
<name>D7AVX6_NOCDD</name>
<protein>
    <submittedName>
        <fullName evidence="3">Uncharacterized protein</fullName>
    </submittedName>
</protein>
<dbReference type="GeneID" id="91486785"/>
<sequence length="154" mass="16786">MENPTGRHRRPRQSLAGRVWALTAAVLAVALAYVFVPLSPHRERVALTPPPRRRELPPTPLTSERRAHAQRGSQLTRALAPHTDGIRVPLPRPRDDEAPGALVRPYMPPLPSVPGGDLLADPIQPVQLAQTAHEPTDDLADLAAVIRVYLDTVG</sequence>
<feature type="region of interest" description="Disordered" evidence="1">
    <location>
        <begin position="46"/>
        <end position="106"/>
    </location>
</feature>
<dbReference type="AlphaFoldDB" id="D7AVX6"/>
<evidence type="ECO:0000256" key="2">
    <source>
        <dbReference type="SAM" id="Phobius"/>
    </source>
</evidence>
<proteinExistence type="predicted"/>
<feature type="transmembrane region" description="Helical" evidence="2">
    <location>
        <begin position="15"/>
        <end position="36"/>
    </location>
</feature>
<dbReference type="EMBL" id="CP002040">
    <property type="protein sequence ID" value="ADH69636.1"/>
    <property type="molecule type" value="Genomic_DNA"/>
</dbReference>
<dbReference type="RefSeq" id="WP_013155243.1">
    <property type="nucleotide sequence ID" value="NC_014210.1"/>
</dbReference>
<evidence type="ECO:0000313" key="4">
    <source>
        <dbReference type="Proteomes" id="UP000002219"/>
    </source>
</evidence>
<dbReference type="Proteomes" id="UP000002219">
    <property type="component" value="Chromosome 1"/>
</dbReference>
<accession>D7AVX6</accession>
<organism evidence="3 4">
    <name type="scientific">Nocardiopsis dassonvillei (strain ATCC 23218 / DSM 43111 / CIP 107115 / JCM 7437 / KCTC 9190 / NBRC 14626 / NCTC 10488 / NRRL B-5397 / IMRU 509)</name>
    <name type="common">Actinomadura dassonvillei</name>
    <dbReference type="NCBI Taxonomy" id="446468"/>
    <lineage>
        <taxon>Bacteria</taxon>
        <taxon>Bacillati</taxon>
        <taxon>Actinomycetota</taxon>
        <taxon>Actinomycetes</taxon>
        <taxon>Streptosporangiales</taxon>
        <taxon>Nocardiopsidaceae</taxon>
        <taxon>Nocardiopsis</taxon>
    </lineage>
</organism>
<keyword evidence="2" id="KW-0812">Transmembrane</keyword>
<gene>
    <name evidence="3" type="ordered locus">Ndas_4247</name>
</gene>
<keyword evidence="2" id="KW-0472">Membrane</keyword>
<keyword evidence="2" id="KW-1133">Transmembrane helix</keyword>